<feature type="domain" description="BPP" evidence="2">
    <location>
        <begin position="12"/>
        <end position="282"/>
    </location>
</feature>
<comment type="caution">
    <text evidence="3">The sequence shown here is derived from an EMBL/GenBank/DDBJ whole genome shotgun (WGS) entry which is preliminary data.</text>
</comment>
<dbReference type="RefSeq" id="WP_248951890.1">
    <property type="nucleotide sequence ID" value="NZ_JAKILB010000021.1"/>
</dbReference>
<dbReference type="InterPro" id="IPR011042">
    <property type="entry name" value="6-blade_b-propeller_TolB-like"/>
</dbReference>
<dbReference type="PROSITE" id="PS51662">
    <property type="entry name" value="BP_PHYTASE"/>
    <property type="match status" value="2"/>
</dbReference>
<feature type="signal peptide" evidence="1">
    <location>
        <begin position="1"/>
        <end position="28"/>
    </location>
</feature>
<dbReference type="GO" id="GO:0016158">
    <property type="term" value="F:inositol hexakisphosphate 3-phosphatase activity"/>
    <property type="evidence" value="ECO:0007669"/>
    <property type="project" value="InterPro"/>
</dbReference>
<evidence type="ECO:0000313" key="4">
    <source>
        <dbReference type="Proteomes" id="UP001139293"/>
    </source>
</evidence>
<feature type="domain" description="BPP" evidence="2">
    <location>
        <begin position="285"/>
        <end position="614"/>
    </location>
</feature>
<reference evidence="3" key="1">
    <citation type="submission" date="2022-01" db="EMBL/GenBank/DDBJ databases">
        <title>Whole genome-based taxonomy of the Shewanellaceae.</title>
        <authorList>
            <person name="Martin-Rodriguez A.J."/>
        </authorList>
    </citation>
    <scope>NUCLEOTIDE SEQUENCE</scope>
    <source>
        <strain evidence="3">KCTC 23973</strain>
    </source>
</reference>
<organism evidence="3 4">
    <name type="scientific">Shewanella pneumatophori</name>
    <dbReference type="NCBI Taxonomy" id="314092"/>
    <lineage>
        <taxon>Bacteria</taxon>
        <taxon>Pseudomonadati</taxon>
        <taxon>Pseudomonadota</taxon>
        <taxon>Gammaproteobacteria</taxon>
        <taxon>Alteromonadales</taxon>
        <taxon>Shewanellaceae</taxon>
        <taxon>Shewanella</taxon>
    </lineage>
</organism>
<accession>A0A9X1ZEM0</accession>
<protein>
    <submittedName>
        <fullName evidence="3">Phytase</fullName>
    </submittedName>
</protein>
<evidence type="ECO:0000259" key="2">
    <source>
        <dbReference type="PROSITE" id="PS51662"/>
    </source>
</evidence>
<feature type="chain" id="PRO_5040950352" evidence="1">
    <location>
        <begin position="29"/>
        <end position="617"/>
    </location>
</feature>
<keyword evidence="1" id="KW-0732">Signal</keyword>
<evidence type="ECO:0000256" key="1">
    <source>
        <dbReference type="SAM" id="SignalP"/>
    </source>
</evidence>
<dbReference type="Gene3D" id="2.120.10.30">
    <property type="entry name" value="TolB, C-terminal domain"/>
    <property type="match status" value="2"/>
</dbReference>
<sequence length="617" mass="67858">MTFKHVLTQSALGLTLLSSALIAVQAQTAEVVQPSPAGGSEVAKWQSHWLYASEQQGLLLTDNAGLKTVVPGQFEYLAVHNNIALTYDTQVDQVQGIKLDLNNMQRLVLLPKRSFQVEWLCLQPRLADGNLYAWIGDEAGRAEQWLLTSDEQWKPQLVRSMSVAMGALKCRVDSNEQLYVIDNGQGLWRYAAAPHSPDESALVVSLPDNSLTGLAMVADQPVMLDESGQMFDAQGQRLNSPFTQNLALESLYIADNQAQAYSDEDGYFYLGQFEQAQLYGSHPAGTPSKDVIKEVPTAVESSIADRAGDTMDDPAIWIHPTAPEKSRILGTNKRWGLLSFNMQGQQVQALAVGRVNNVDIRQGVNLGGKLRDIAVASNRDRDSLSLFELNNEGELIQLAEQATPLTDIYGLCLYQPQADELYAFVNNKAGEISQMALRWQDGQLTATEVRRLTVPSQPEGCVADDKQQRLFLGEENSGIWLFDLASDTPSNRLQINAEMIIQAGGPLVADIEGIALYQTASADYLVVSSQGNDSYLLYQSQAPYEYVGRFRIGVNAAKGFDGSAETDGLDVTTQAVGSGRWAQGMMVVQDGRNRMPDQNQNFKWVPWSEISQALELK</sequence>
<dbReference type="SUPFAM" id="SSF50956">
    <property type="entry name" value="Thermostable phytase (3-phytase)"/>
    <property type="match status" value="2"/>
</dbReference>
<name>A0A9X1ZEM0_9GAMM</name>
<dbReference type="AlphaFoldDB" id="A0A9X1ZEM0"/>
<dbReference type="InterPro" id="IPR003431">
    <property type="entry name" value="B-propeller_Phytase"/>
</dbReference>
<proteinExistence type="predicted"/>
<evidence type="ECO:0000313" key="3">
    <source>
        <dbReference type="EMBL" id="MCL1140924.1"/>
    </source>
</evidence>
<dbReference type="Pfam" id="PF02333">
    <property type="entry name" value="Phytase"/>
    <property type="match status" value="1"/>
</dbReference>
<dbReference type="EMBL" id="JAKILB010000021">
    <property type="protein sequence ID" value="MCL1140924.1"/>
    <property type="molecule type" value="Genomic_DNA"/>
</dbReference>
<keyword evidence="4" id="KW-1185">Reference proteome</keyword>
<dbReference type="Proteomes" id="UP001139293">
    <property type="component" value="Unassembled WGS sequence"/>
</dbReference>
<gene>
    <name evidence="3" type="ORF">L2740_20495</name>
</gene>